<reference evidence="1 2" key="1">
    <citation type="journal article" date="2021" name="BMC Genomics">
        <title>Telomere-to-telomere genome assembly of asparaginase-producing Trichoderma simmonsii.</title>
        <authorList>
            <person name="Chung D."/>
            <person name="Kwon Y.M."/>
            <person name="Yang Y."/>
        </authorList>
    </citation>
    <scope>NUCLEOTIDE SEQUENCE [LARGE SCALE GENOMIC DNA]</scope>
    <source>
        <strain evidence="1 2">GH-Sj1</strain>
    </source>
</reference>
<keyword evidence="2" id="KW-1185">Reference proteome</keyword>
<name>A0A8G0L621_9HYPO</name>
<evidence type="ECO:0000313" key="2">
    <source>
        <dbReference type="Proteomes" id="UP000826661"/>
    </source>
</evidence>
<evidence type="ECO:0000313" key="1">
    <source>
        <dbReference type="EMBL" id="QYS93850.1"/>
    </source>
</evidence>
<dbReference type="EMBL" id="CP075864">
    <property type="protein sequence ID" value="QYS93850.1"/>
    <property type="molecule type" value="Genomic_DNA"/>
</dbReference>
<protein>
    <submittedName>
        <fullName evidence="1">Uncharacterized protein</fullName>
    </submittedName>
</protein>
<dbReference type="AlphaFoldDB" id="A0A8G0L621"/>
<organism evidence="1 2">
    <name type="scientific">Trichoderma simmonsii</name>
    <dbReference type="NCBI Taxonomy" id="1491479"/>
    <lineage>
        <taxon>Eukaryota</taxon>
        <taxon>Fungi</taxon>
        <taxon>Dikarya</taxon>
        <taxon>Ascomycota</taxon>
        <taxon>Pezizomycotina</taxon>
        <taxon>Sordariomycetes</taxon>
        <taxon>Hypocreomycetidae</taxon>
        <taxon>Hypocreales</taxon>
        <taxon>Hypocreaceae</taxon>
        <taxon>Trichoderma</taxon>
    </lineage>
</organism>
<gene>
    <name evidence="1" type="ORF">H0G86_001216</name>
</gene>
<accession>A0A8G0L621</accession>
<sequence length="158" mass="17571">MLQYVEGQEDTFAPKLVLNTLQRRLHGQPKVDLLAGGAKFLNGILRNRLHGGLRLGDLGIVEDILNKRVERQRNLGDIDVLLKVKQAQLQVVQPLLGNWNTRLRIDISPPGPVGQLLALAVCVKVWHQGMVDLRMEHLPRGECNALLSRGGIKGGRTR</sequence>
<dbReference type="Proteomes" id="UP000826661">
    <property type="component" value="Chromosome I"/>
</dbReference>
<proteinExistence type="predicted"/>